<dbReference type="EMBL" id="HBIV01043615">
    <property type="protein sequence ID" value="CAE0678836.1"/>
    <property type="molecule type" value="Transcribed_RNA"/>
</dbReference>
<dbReference type="InterPro" id="IPR029058">
    <property type="entry name" value="AB_hydrolase_fold"/>
</dbReference>
<organism evidence="9">
    <name type="scientific">Lotharella globosa</name>
    <dbReference type="NCBI Taxonomy" id="91324"/>
    <lineage>
        <taxon>Eukaryota</taxon>
        <taxon>Sar</taxon>
        <taxon>Rhizaria</taxon>
        <taxon>Cercozoa</taxon>
        <taxon>Chlorarachniophyceae</taxon>
        <taxon>Lotharella</taxon>
    </lineage>
</organism>
<feature type="signal peptide" evidence="8">
    <location>
        <begin position="1"/>
        <end position="18"/>
    </location>
</feature>
<keyword evidence="4" id="KW-0378">Hydrolase</keyword>
<dbReference type="Gene3D" id="3.40.50.1820">
    <property type="entry name" value="alpha/beta hydrolase"/>
    <property type="match status" value="1"/>
</dbReference>
<evidence type="ECO:0000256" key="6">
    <source>
        <dbReference type="ARBA" id="ARBA00023180"/>
    </source>
</evidence>
<dbReference type="InterPro" id="IPR002472">
    <property type="entry name" value="Palm_thioest"/>
</dbReference>
<keyword evidence="6" id="KW-0325">Glycoprotein</keyword>
<dbReference type="GO" id="GO:0008474">
    <property type="term" value="F:palmitoyl-(protein) hydrolase activity"/>
    <property type="evidence" value="ECO:0007669"/>
    <property type="project" value="UniProtKB-EC"/>
</dbReference>
<feature type="chain" id="PRO_5030160015" description="Palmitoyl-protein thioesterase 1" evidence="8">
    <location>
        <begin position="19"/>
        <end position="349"/>
    </location>
</feature>
<reference evidence="9" key="1">
    <citation type="submission" date="2021-01" db="EMBL/GenBank/DDBJ databases">
        <authorList>
            <person name="Corre E."/>
            <person name="Pelletier E."/>
            <person name="Niang G."/>
            <person name="Scheremetjew M."/>
            <person name="Finn R."/>
            <person name="Kale V."/>
            <person name="Holt S."/>
            <person name="Cochrane G."/>
            <person name="Meng A."/>
            <person name="Brown T."/>
            <person name="Cohen L."/>
        </authorList>
    </citation>
    <scope>NUCLEOTIDE SEQUENCE</scope>
    <source>
        <strain evidence="9">CCCM811</strain>
    </source>
</reference>
<keyword evidence="3 8" id="KW-0732">Signal</keyword>
<dbReference type="PANTHER" id="PTHR11247:SF8">
    <property type="entry name" value="PALMITOYL-PROTEIN THIOESTERASE 1"/>
    <property type="match status" value="1"/>
</dbReference>
<evidence type="ECO:0000256" key="8">
    <source>
        <dbReference type="SAM" id="SignalP"/>
    </source>
</evidence>
<keyword evidence="5" id="KW-1015">Disulfide bond</keyword>
<sequence length="349" mass="37722">MVSFVLLSLAVAAPHAVAKSSLESSIGSNLLEVIELAAEAPEKLAKLIRESPLAAVVDVPTDPSFTAHARNSSQLPFVFAHGMGDSCFNPGMKRITKDTAAHVGVYGTCIPTGKNVITDTINGFLMTMDKSVDVFAENIRADPKLAGGFNAVGFSQGNSLIRGYIQKYNDPPVNAVIHVHGTISGVSGFPQCNPAKSIICRAVADACGDAAYNPLSQGLLFQVDYFRDPSKISSGGYKKFSQLGEWNNEGETTNPTYATNFGKTNTFVMVKALGDTMVFPNEGEWWGHFKDGSKKEVLTMNQTAWYANDMFGLRTADEAGKLHFETTAGNHLQFTEEQLFGWVDKYIVA</sequence>
<accession>A0A6U3ALX1</accession>
<evidence type="ECO:0000256" key="1">
    <source>
        <dbReference type="ARBA" id="ARBA00012423"/>
    </source>
</evidence>
<evidence type="ECO:0000256" key="7">
    <source>
        <dbReference type="ARBA" id="ARBA00031934"/>
    </source>
</evidence>
<name>A0A6U3ALX1_9EUKA</name>
<evidence type="ECO:0000256" key="2">
    <source>
        <dbReference type="ARBA" id="ARBA00014212"/>
    </source>
</evidence>
<dbReference type="PRINTS" id="PR00414">
    <property type="entry name" value="PPTHIESTRASE"/>
</dbReference>
<evidence type="ECO:0000256" key="5">
    <source>
        <dbReference type="ARBA" id="ARBA00023157"/>
    </source>
</evidence>
<proteinExistence type="predicted"/>
<dbReference type="GO" id="GO:0005764">
    <property type="term" value="C:lysosome"/>
    <property type="evidence" value="ECO:0007669"/>
    <property type="project" value="TreeGrafter"/>
</dbReference>
<evidence type="ECO:0000256" key="4">
    <source>
        <dbReference type="ARBA" id="ARBA00022801"/>
    </source>
</evidence>
<evidence type="ECO:0000313" key="9">
    <source>
        <dbReference type="EMBL" id="CAE0678836.1"/>
    </source>
</evidence>
<gene>
    <name evidence="9" type="ORF">LGLO00237_LOCUS30618</name>
</gene>
<dbReference type="PANTHER" id="PTHR11247">
    <property type="entry name" value="PALMITOYL-PROTEIN THIOESTERASE/DOLICHYLDIPHOSPHATASE 1"/>
    <property type="match status" value="1"/>
</dbReference>
<protein>
    <recommendedName>
        <fullName evidence="2">Palmitoyl-protein thioesterase 1</fullName>
        <ecNumber evidence="1">3.1.2.22</ecNumber>
    </recommendedName>
    <alternativeName>
        <fullName evidence="7">Palmitoyl-protein hydrolase 1</fullName>
    </alternativeName>
</protein>
<dbReference type="SUPFAM" id="SSF53474">
    <property type="entry name" value="alpha/beta-Hydrolases"/>
    <property type="match status" value="1"/>
</dbReference>
<dbReference type="EC" id="3.1.2.22" evidence="1"/>
<dbReference type="AlphaFoldDB" id="A0A6U3ALX1"/>
<evidence type="ECO:0000256" key="3">
    <source>
        <dbReference type="ARBA" id="ARBA00022729"/>
    </source>
</evidence>
<dbReference type="Pfam" id="PF02089">
    <property type="entry name" value="Palm_thioest"/>
    <property type="match status" value="1"/>
</dbReference>